<keyword evidence="3" id="KW-1185">Reference proteome</keyword>
<feature type="region of interest" description="Disordered" evidence="1">
    <location>
        <begin position="1"/>
        <end position="77"/>
    </location>
</feature>
<gene>
    <name evidence="2" type="ORF">BDU57DRAFT_591784</name>
</gene>
<dbReference type="Proteomes" id="UP000800096">
    <property type="component" value="Unassembled WGS sequence"/>
</dbReference>
<accession>A0A6A5QZT4</accession>
<feature type="compositionally biased region" description="Polar residues" evidence="1">
    <location>
        <begin position="16"/>
        <end position="29"/>
    </location>
</feature>
<evidence type="ECO:0000313" key="2">
    <source>
        <dbReference type="EMBL" id="KAF1920749.1"/>
    </source>
</evidence>
<evidence type="ECO:0000313" key="3">
    <source>
        <dbReference type="Proteomes" id="UP000800096"/>
    </source>
</evidence>
<sequence>MSPLLPPSPPTTAPASRTTKPVVSQTSTHLDAKFDSNPNSSKTPPGPSPAPRQSHTFTSCARTTRRSNKANKRETQHMTHSRIVINLQHYLRAAFTSYHLPFHYRHYRRYLLKENPLRGIIIIYCSSSTKQESQLNSPSPTLTEYGGWRWGGGDGVSGVRLRSRW</sequence>
<proteinExistence type="predicted"/>
<organism evidence="2 3">
    <name type="scientific">Ampelomyces quisqualis</name>
    <name type="common">Powdery mildew agent</name>
    <dbReference type="NCBI Taxonomy" id="50730"/>
    <lineage>
        <taxon>Eukaryota</taxon>
        <taxon>Fungi</taxon>
        <taxon>Dikarya</taxon>
        <taxon>Ascomycota</taxon>
        <taxon>Pezizomycotina</taxon>
        <taxon>Dothideomycetes</taxon>
        <taxon>Pleosporomycetidae</taxon>
        <taxon>Pleosporales</taxon>
        <taxon>Pleosporineae</taxon>
        <taxon>Phaeosphaeriaceae</taxon>
        <taxon>Ampelomyces</taxon>
    </lineage>
</organism>
<dbReference type="EMBL" id="ML979132">
    <property type="protein sequence ID" value="KAF1920749.1"/>
    <property type="molecule type" value="Genomic_DNA"/>
</dbReference>
<evidence type="ECO:0000256" key="1">
    <source>
        <dbReference type="SAM" id="MobiDB-lite"/>
    </source>
</evidence>
<name>A0A6A5QZT4_AMPQU</name>
<feature type="compositionally biased region" description="Pro residues" evidence="1">
    <location>
        <begin position="1"/>
        <end position="12"/>
    </location>
</feature>
<protein>
    <submittedName>
        <fullName evidence="2">Uncharacterized protein</fullName>
    </submittedName>
</protein>
<dbReference type="OrthoDB" id="203796at2759"/>
<reference evidence="2" key="1">
    <citation type="journal article" date="2020" name="Stud. Mycol.">
        <title>101 Dothideomycetes genomes: a test case for predicting lifestyles and emergence of pathogens.</title>
        <authorList>
            <person name="Haridas S."/>
            <person name="Albert R."/>
            <person name="Binder M."/>
            <person name="Bloem J."/>
            <person name="Labutti K."/>
            <person name="Salamov A."/>
            <person name="Andreopoulos B."/>
            <person name="Baker S."/>
            <person name="Barry K."/>
            <person name="Bills G."/>
            <person name="Bluhm B."/>
            <person name="Cannon C."/>
            <person name="Castanera R."/>
            <person name="Culley D."/>
            <person name="Daum C."/>
            <person name="Ezra D."/>
            <person name="Gonzalez J."/>
            <person name="Henrissat B."/>
            <person name="Kuo A."/>
            <person name="Liang C."/>
            <person name="Lipzen A."/>
            <person name="Lutzoni F."/>
            <person name="Magnuson J."/>
            <person name="Mondo S."/>
            <person name="Nolan M."/>
            <person name="Ohm R."/>
            <person name="Pangilinan J."/>
            <person name="Park H.-J."/>
            <person name="Ramirez L."/>
            <person name="Alfaro M."/>
            <person name="Sun H."/>
            <person name="Tritt A."/>
            <person name="Yoshinaga Y."/>
            <person name="Zwiers L.-H."/>
            <person name="Turgeon B."/>
            <person name="Goodwin S."/>
            <person name="Spatafora J."/>
            <person name="Crous P."/>
            <person name="Grigoriev I."/>
        </authorList>
    </citation>
    <scope>NUCLEOTIDE SEQUENCE</scope>
    <source>
        <strain evidence="2">HMLAC05119</strain>
    </source>
</reference>
<feature type="compositionally biased region" description="Polar residues" evidence="1">
    <location>
        <begin position="51"/>
        <end position="62"/>
    </location>
</feature>
<dbReference type="AlphaFoldDB" id="A0A6A5QZT4"/>